<proteinExistence type="predicted"/>
<name>A0A2V2ZKN3_9BACI</name>
<sequence length="285" mass="33103">MSVPLPNNTIKAIDEFLSTYAESSHANMNSAVSRLLKDELHKKDVAEITFADYLKIFPNDDKKLTSNEIYMKSFFRFLFAYDFLNNPIGFNEIFKRKESIKNGFLANKLRQKNIGQNVKKEKETEVIPLTIQELILIQKVLDVKSSKLDTLKMQFCWYAVFDLGLPVEELRKKITSESYSNGYLKTSEGLLPVPEKFEIMFIQLSERSSNYNRFATADAYFEKIGEIAKLERKLIPLMIKKAKRDFSLKCGNCRKSYTNIAENWRSVNNRIVCIHCSEDLKKNEI</sequence>
<evidence type="ECO:0000313" key="1">
    <source>
        <dbReference type="EMBL" id="PWW20214.1"/>
    </source>
</evidence>
<dbReference type="OrthoDB" id="9781481at2"/>
<accession>A0A2V2ZKN3</accession>
<comment type="caution">
    <text evidence="1">The sequence shown here is derived from an EMBL/GenBank/DDBJ whole genome shotgun (WGS) entry which is preliminary data.</text>
</comment>
<dbReference type="AlphaFoldDB" id="A0A2V2ZKN3"/>
<dbReference type="EMBL" id="QGTW01000016">
    <property type="protein sequence ID" value="PWW20214.1"/>
    <property type="molecule type" value="Genomic_DNA"/>
</dbReference>
<organism evidence="1 2">
    <name type="scientific">Cytobacillus oceanisediminis</name>
    <dbReference type="NCBI Taxonomy" id="665099"/>
    <lineage>
        <taxon>Bacteria</taxon>
        <taxon>Bacillati</taxon>
        <taxon>Bacillota</taxon>
        <taxon>Bacilli</taxon>
        <taxon>Bacillales</taxon>
        <taxon>Bacillaceae</taxon>
        <taxon>Cytobacillus</taxon>
    </lineage>
</organism>
<gene>
    <name evidence="1" type="ORF">DFO73_11628</name>
</gene>
<dbReference type="RefSeq" id="WP_110067109.1">
    <property type="nucleotide sequence ID" value="NZ_QGTW01000016.1"/>
</dbReference>
<dbReference type="Proteomes" id="UP000247150">
    <property type="component" value="Unassembled WGS sequence"/>
</dbReference>
<evidence type="ECO:0000313" key="2">
    <source>
        <dbReference type="Proteomes" id="UP000247150"/>
    </source>
</evidence>
<reference evidence="1 2" key="1">
    <citation type="submission" date="2018-05" db="EMBL/GenBank/DDBJ databases">
        <title>Freshwater and sediment microbial communities from various areas in North America, analyzing microbe dynamics in response to fracking.</title>
        <authorList>
            <person name="Lamendella R."/>
        </authorList>
    </citation>
    <scope>NUCLEOTIDE SEQUENCE [LARGE SCALE GENOMIC DNA]</scope>
    <source>
        <strain evidence="1 2">15_TX</strain>
    </source>
</reference>
<protein>
    <submittedName>
        <fullName evidence="1">Uncharacterized protein</fullName>
    </submittedName>
</protein>